<sequence length="241" mass="26424">MPSPRSGSVVHASRSVALDTALERACASGTLRTAGGAERRGDSRRDTCVARNQDDLCLAGIVILLWTLDDIVTIAIAAVISAFVILSIASRRRPLRPSWARLSGYILMVRLCSTIGEVSRDVCDPSSAGKLCSAAQARFLLLHRDRESRSQSRRLLCLVSIGVSKPRLCSLADFSKNDPHVVTRSAISAVPYLPDPRTDYSRKPLRPRMTGCRSGCIGSTWPQVWSEHGREMNISLFYAIR</sequence>
<feature type="transmembrane region" description="Helical" evidence="1">
    <location>
        <begin position="71"/>
        <end position="89"/>
    </location>
</feature>
<dbReference type="AlphaFoldDB" id="K5VBJ6"/>
<organism evidence="2 3">
    <name type="scientific">Phanerochaete carnosa (strain HHB-10118-sp)</name>
    <name type="common">White-rot fungus</name>
    <name type="synonym">Peniophora carnosa</name>
    <dbReference type="NCBI Taxonomy" id="650164"/>
    <lineage>
        <taxon>Eukaryota</taxon>
        <taxon>Fungi</taxon>
        <taxon>Dikarya</taxon>
        <taxon>Basidiomycota</taxon>
        <taxon>Agaricomycotina</taxon>
        <taxon>Agaricomycetes</taxon>
        <taxon>Polyporales</taxon>
        <taxon>Phanerochaetaceae</taxon>
        <taxon>Phanerochaete</taxon>
    </lineage>
</organism>
<keyword evidence="1" id="KW-0812">Transmembrane</keyword>
<dbReference type="KEGG" id="pco:PHACADRAFT_167682"/>
<gene>
    <name evidence="2" type="ORF">PHACADRAFT_167682</name>
</gene>
<evidence type="ECO:0000313" key="2">
    <source>
        <dbReference type="EMBL" id="EKM60276.1"/>
    </source>
</evidence>
<evidence type="ECO:0000313" key="3">
    <source>
        <dbReference type="Proteomes" id="UP000008370"/>
    </source>
</evidence>
<protein>
    <submittedName>
        <fullName evidence="2">Uncharacterized protein</fullName>
    </submittedName>
</protein>
<keyword evidence="3" id="KW-1185">Reference proteome</keyword>
<dbReference type="InParanoid" id="K5VBJ6"/>
<accession>K5VBJ6</accession>
<dbReference type="EMBL" id="JH930468">
    <property type="protein sequence ID" value="EKM60276.1"/>
    <property type="molecule type" value="Genomic_DNA"/>
</dbReference>
<keyword evidence="1" id="KW-0472">Membrane</keyword>
<name>K5VBJ6_PHACS</name>
<dbReference type="GeneID" id="18909397"/>
<dbReference type="HOGENOM" id="CLU_1152130_0_0_1"/>
<reference evidence="2 3" key="1">
    <citation type="journal article" date="2012" name="BMC Genomics">
        <title>Comparative genomics of the white-rot fungi, Phanerochaete carnosa and P. chrysosporium, to elucidate the genetic basis of the distinct wood types they colonize.</title>
        <authorList>
            <person name="Suzuki H."/>
            <person name="MacDonald J."/>
            <person name="Syed K."/>
            <person name="Salamov A."/>
            <person name="Hori C."/>
            <person name="Aerts A."/>
            <person name="Henrissat B."/>
            <person name="Wiebenga A."/>
            <person name="vanKuyk P.A."/>
            <person name="Barry K."/>
            <person name="Lindquist E."/>
            <person name="LaButti K."/>
            <person name="Lapidus A."/>
            <person name="Lucas S."/>
            <person name="Coutinho P."/>
            <person name="Gong Y."/>
            <person name="Samejima M."/>
            <person name="Mahadevan R."/>
            <person name="Abou-Zaid M."/>
            <person name="de Vries R.P."/>
            <person name="Igarashi K."/>
            <person name="Yadav J.S."/>
            <person name="Grigoriev I.V."/>
            <person name="Master E.R."/>
        </authorList>
    </citation>
    <scope>NUCLEOTIDE SEQUENCE [LARGE SCALE GENOMIC DNA]</scope>
    <source>
        <strain evidence="2 3">HHB-10118-sp</strain>
    </source>
</reference>
<evidence type="ECO:0000256" key="1">
    <source>
        <dbReference type="SAM" id="Phobius"/>
    </source>
</evidence>
<dbReference type="RefSeq" id="XP_007389747.1">
    <property type="nucleotide sequence ID" value="XM_007389685.1"/>
</dbReference>
<dbReference type="Proteomes" id="UP000008370">
    <property type="component" value="Unassembled WGS sequence"/>
</dbReference>
<keyword evidence="1" id="KW-1133">Transmembrane helix</keyword>
<proteinExistence type="predicted"/>